<dbReference type="PRINTS" id="PR00125">
    <property type="entry name" value="ATPASEDELTA"/>
</dbReference>
<keyword evidence="3 7" id="KW-0375">Hydrogen ion transport</keyword>
<keyword evidence="4 7" id="KW-0406">Ion transport</keyword>
<comment type="subunit">
    <text evidence="7">F-type ATPases have 2 components, F(1) - the catalytic core - and F(0) - the membrane proton channel. F(1) has five subunits: alpha(3), beta(3), gamma(1), delta(1), epsilon(1). F(0) has three main subunits: a(1), b(2) and c(10-14). The alpha and beta chains form an alternating ring which encloses part of the gamma chain. F(1) is attached to F(0) by a central stalk formed by the gamma and epsilon chains, while a peripheral stalk is formed by the delta and b chains.</text>
</comment>
<dbReference type="InterPro" id="IPR026015">
    <property type="entry name" value="ATP_synth_OSCP/delta_N_sf"/>
</dbReference>
<evidence type="ECO:0000313" key="9">
    <source>
        <dbReference type="Proteomes" id="UP000006054"/>
    </source>
</evidence>
<dbReference type="InterPro" id="IPR020781">
    <property type="entry name" value="ATPase_OSCP/d_CS"/>
</dbReference>
<evidence type="ECO:0000256" key="7">
    <source>
        <dbReference type="HAMAP-Rule" id="MF_01416"/>
    </source>
</evidence>
<dbReference type="PROSITE" id="PS00389">
    <property type="entry name" value="ATPASE_DELTA"/>
    <property type="match status" value="1"/>
</dbReference>
<dbReference type="HAMAP" id="MF_01416">
    <property type="entry name" value="ATP_synth_delta_bact"/>
    <property type="match status" value="1"/>
</dbReference>
<evidence type="ECO:0000256" key="3">
    <source>
        <dbReference type="ARBA" id="ARBA00022781"/>
    </source>
</evidence>
<evidence type="ECO:0000256" key="6">
    <source>
        <dbReference type="ARBA" id="ARBA00023310"/>
    </source>
</evidence>
<evidence type="ECO:0000256" key="5">
    <source>
        <dbReference type="ARBA" id="ARBA00023136"/>
    </source>
</evidence>
<comment type="subcellular location">
    <subcellularLocation>
        <location evidence="7">Cell inner membrane</location>
        <topology evidence="7">Peripheral membrane protein</topology>
    </subcellularLocation>
    <subcellularLocation>
        <location evidence="1">Membrane</location>
    </subcellularLocation>
</comment>
<keyword evidence="7" id="KW-0139">CF(1)</keyword>
<sequence>MSDIRVASRYAKSVFDLANEHSILEEVHNDMVNIKETIKGSRDLEVSLKSPIINPSKKLSILNALFGNSNDLTKKFFTLVVKKRREADLFETAKQFHVLYNSKKGIEMAEIITPFELTDDLRTSFKEKIRQISGQQGVELTEKIDKTLLGGFILNIEGKQIDESVRTRLQKIEQSFAQ</sequence>
<evidence type="ECO:0000313" key="8">
    <source>
        <dbReference type="EMBL" id="AFM05322.1"/>
    </source>
</evidence>
<keyword evidence="9" id="KW-1185">Reference proteome</keyword>
<accession>I4AMY7</accession>
<keyword evidence="7" id="KW-1003">Cell membrane</keyword>
<dbReference type="InterPro" id="IPR000711">
    <property type="entry name" value="ATPase_OSCP/dsu"/>
</dbReference>
<keyword evidence="5 7" id="KW-0472">Membrane</keyword>
<dbReference type="HOGENOM" id="CLU_085114_4_1_10"/>
<dbReference type="KEGG" id="fli:Fleli_2979"/>
<dbReference type="PANTHER" id="PTHR11910">
    <property type="entry name" value="ATP SYNTHASE DELTA CHAIN"/>
    <property type="match status" value="1"/>
</dbReference>
<evidence type="ECO:0000256" key="1">
    <source>
        <dbReference type="ARBA" id="ARBA00004370"/>
    </source>
</evidence>
<evidence type="ECO:0000256" key="2">
    <source>
        <dbReference type="ARBA" id="ARBA00022448"/>
    </source>
</evidence>
<keyword evidence="2 7" id="KW-0813">Transport</keyword>
<name>I4AMY7_BERLS</name>
<dbReference type="Gene3D" id="1.10.520.20">
    <property type="entry name" value="N-terminal domain of the delta subunit of the F1F0-ATP synthase"/>
    <property type="match status" value="1"/>
</dbReference>
<dbReference type="eggNOG" id="COG0712">
    <property type="taxonomic scope" value="Bacteria"/>
</dbReference>
<dbReference type="GO" id="GO:0046933">
    <property type="term" value="F:proton-transporting ATP synthase activity, rotational mechanism"/>
    <property type="evidence" value="ECO:0007669"/>
    <property type="project" value="UniProtKB-UniRule"/>
</dbReference>
<dbReference type="GO" id="GO:0005886">
    <property type="term" value="C:plasma membrane"/>
    <property type="evidence" value="ECO:0007669"/>
    <property type="project" value="UniProtKB-SubCell"/>
</dbReference>
<dbReference type="SUPFAM" id="SSF47928">
    <property type="entry name" value="N-terminal domain of the delta subunit of the F1F0-ATP synthase"/>
    <property type="match status" value="1"/>
</dbReference>
<dbReference type="EMBL" id="CP003345">
    <property type="protein sequence ID" value="AFM05322.1"/>
    <property type="molecule type" value="Genomic_DNA"/>
</dbReference>
<proteinExistence type="inferred from homology"/>
<comment type="function">
    <text evidence="7">This protein is part of the stalk that links CF(0) to CF(1). It either transmits conformational changes from CF(0) to CF(1) or is implicated in proton conduction.</text>
</comment>
<protein>
    <recommendedName>
        <fullName evidence="7">ATP synthase subunit delta</fullName>
    </recommendedName>
    <alternativeName>
        <fullName evidence="7">ATP synthase F(1) sector subunit delta</fullName>
    </alternativeName>
    <alternativeName>
        <fullName evidence="7">F-type ATPase subunit delta</fullName>
        <shortName evidence="7">F-ATPase subunit delta</shortName>
    </alternativeName>
</protein>
<reference evidence="9" key="1">
    <citation type="submission" date="2012-06" db="EMBL/GenBank/DDBJ databases">
        <title>The complete genome of Flexibacter litoralis DSM 6794.</title>
        <authorList>
            <person name="Lucas S."/>
            <person name="Copeland A."/>
            <person name="Lapidus A."/>
            <person name="Glavina del Rio T."/>
            <person name="Dalin E."/>
            <person name="Tice H."/>
            <person name="Bruce D."/>
            <person name="Goodwin L."/>
            <person name="Pitluck S."/>
            <person name="Peters L."/>
            <person name="Ovchinnikova G."/>
            <person name="Lu M."/>
            <person name="Kyrpides N."/>
            <person name="Mavromatis K."/>
            <person name="Ivanova N."/>
            <person name="Brettin T."/>
            <person name="Detter J.C."/>
            <person name="Han C."/>
            <person name="Larimer F."/>
            <person name="Land M."/>
            <person name="Hauser L."/>
            <person name="Markowitz V."/>
            <person name="Cheng J.-F."/>
            <person name="Hugenholtz P."/>
            <person name="Woyke T."/>
            <person name="Wu D."/>
            <person name="Spring S."/>
            <person name="Lang E."/>
            <person name="Kopitz M."/>
            <person name="Brambilla E."/>
            <person name="Klenk H.-P."/>
            <person name="Eisen J.A."/>
        </authorList>
    </citation>
    <scope>NUCLEOTIDE SEQUENCE [LARGE SCALE GENOMIC DNA]</scope>
    <source>
        <strain evidence="9">ATCC 23117 / DSM 6794 / NBRC 15988 / NCIMB 1366 / Sio-4</strain>
    </source>
</reference>
<keyword evidence="6 7" id="KW-0066">ATP synthesis</keyword>
<dbReference type="Proteomes" id="UP000006054">
    <property type="component" value="Chromosome"/>
</dbReference>
<gene>
    <name evidence="7" type="primary">atpH</name>
    <name evidence="8" type="ordered locus">Fleli_2979</name>
</gene>
<dbReference type="AlphaFoldDB" id="I4AMY7"/>
<evidence type="ECO:0000256" key="4">
    <source>
        <dbReference type="ARBA" id="ARBA00023065"/>
    </source>
</evidence>
<comment type="similarity">
    <text evidence="7">Belongs to the ATPase delta chain family.</text>
</comment>
<organism evidence="8 9">
    <name type="scientific">Bernardetia litoralis (strain ATCC 23117 / DSM 6794 / NBRC 15988 / NCIMB 1366 / Fx l1 / Sio-4)</name>
    <name type="common">Flexibacter litoralis</name>
    <dbReference type="NCBI Taxonomy" id="880071"/>
    <lineage>
        <taxon>Bacteria</taxon>
        <taxon>Pseudomonadati</taxon>
        <taxon>Bacteroidota</taxon>
        <taxon>Cytophagia</taxon>
        <taxon>Cytophagales</taxon>
        <taxon>Bernardetiaceae</taxon>
        <taxon>Bernardetia</taxon>
    </lineage>
</organism>
<dbReference type="Pfam" id="PF00213">
    <property type="entry name" value="OSCP"/>
    <property type="match status" value="1"/>
</dbReference>
<dbReference type="STRING" id="880071.Fleli_2979"/>
<keyword evidence="7" id="KW-0997">Cell inner membrane</keyword>
<dbReference type="NCBIfam" id="TIGR01145">
    <property type="entry name" value="ATP_synt_delta"/>
    <property type="match status" value="1"/>
</dbReference>
<dbReference type="GO" id="GO:0045259">
    <property type="term" value="C:proton-transporting ATP synthase complex"/>
    <property type="evidence" value="ECO:0007669"/>
    <property type="project" value="UniProtKB-KW"/>
</dbReference>
<dbReference type="RefSeq" id="WP_014798756.1">
    <property type="nucleotide sequence ID" value="NC_018018.1"/>
</dbReference>
<dbReference type="PATRIC" id="fig|880071.3.peg.2972"/>
<dbReference type="OrthoDB" id="9802471at2"/>
<comment type="function">
    <text evidence="7">F(1)F(0) ATP synthase produces ATP from ADP in the presence of a proton or sodium gradient. F-type ATPases consist of two structural domains, F(1) containing the extramembraneous catalytic core and F(0) containing the membrane proton channel, linked together by a central stalk and a peripheral stalk. During catalysis, ATP synthesis in the catalytic domain of F(1) is coupled via a rotary mechanism of the central stalk subunits to proton translocation.</text>
</comment>